<comment type="caution">
    <text evidence="1">The sequence shown here is derived from an EMBL/GenBank/DDBJ whole genome shotgun (WGS) entry which is preliminary data.</text>
</comment>
<keyword evidence="2" id="KW-1185">Reference proteome</keyword>
<reference evidence="2" key="1">
    <citation type="submission" date="2015-12" db="EMBL/GenBank/DDBJ databases">
        <authorList>
            <person name="Lima A."/>
            <person name="Farahani Zayas N."/>
            <person name="Castro Da Silva M.A."/>
            <person name="Cabral A."/>
            <person name="Pessatti M.L."/>
        </authorList>
    </citation>
    <scope>NUCLEOTIDE SEQUENCE [LARGE SCALE GENOMIC DNA]</scope>
    <source>
        <strain evidence="2">LAMA 842</strain>
    </source>
</reference>
<dbReference type="AlphaFoldDB" id="A0A137S1K3"/>
<dbReference type="Proteomes" id="UP000070282">
    <property type="component" value="Unassembled WGS sequence"/>
</dbReference>
<accession>A0A137S1K3</accession>
<dbReference type="EMBL" id="LOCO01000044">
    <property type="protein sequence ID" value="KXO06303.1"/>
    <property type="molecule type" value="Genomic_DNA"/>
</dbReference>
<proteinExistence type="predicted"/>
<organism evidence="1 2">
    <name type="scientific">Marinobacter excellens LAMA 842</name>
    <dbReference type="NCBI Taxonomy" id="1306954"/>
    <lineage>
        <taxon>Bacteria</taxon>
        <taxon>Pseudomonadati</taxon>
        <taxon>Pseudomonadota</taxon>
        <taxon>Gammaproteobacteria</taxon>
        <taxon>Pseudomonadales</taxon>
        <taxon>Marinobacteraceae</taxon>
        <taxon>Marinobacter</taxon>
    </lineage>
</organism>
<evidence type="ECO:0000313" key="2">
    <source>
        <dbReference type="Proteomes" id="UP000070282"/>
    </source>
</evidence>
<protein>
    <submittedName>
        <fullName evidence="1">Uncharacterized protein</fullName>
    </submittedName>
</protein>
<name>A0A137S1K3_9GAMM</name>
<gene>
    <name evidence="1" type="ORF">J122_4099</name>
</gene>
<evidence type="ECO:0000313" key="1">
    <source>
        <dbReference type="EMBL" id="KXO06303.1"/>
    </source>
</evidence>
<sequence>MHLSAEVHLSPIDLMEQGGTSQGFKRAGHRKPLISVIFPPLARFHVVSSKANMGLQVVSDFLDSFNQGVMLVSSGN</sequence>